<feature type="region of interest" description="Disordered" evidence="1">
    <location>
        <begin position="27"/>
        <end position="50"/>
    </location>
</feature>
<accession>A0A8I0S9L4</accession>
<feature type="compositionally biased region" description="Polar residues" evidence="1">
    <location>
        <begin position="36"/>
        <end position="50"/>
    </location>
</feature>
<dbReference type="Proteomes" id="UP000634579">
    <property type="component" value="Unassembled WGS sequence"/>
</dbReference>
<name>A0A8I0S9L4_9MICO</name>
<dbReference type="AlphaFoldDB" id="A0A8I0S9L4"/>
<organism evidence="2 3">
    <name type="scientific">Clavibacter phaseoli</name>
    <dbReference type="NCBI Taxonomy" id="1734031"/>
    <lineage>
        <taxon>Bacteria</taxon>
        <taxon>Bacillati</taxon>
        <taxon>Actinomycetota</taxon>
        <taxon>Actinomycetes</taxon>
        <taxon>Micrococcales</taxon>
        <taxon>Microbacteriaceae</taxon>
        <taxon>Clavibacter</taxon>
    </lineage>
</organism>
<evidence type="ECO:0000313" key="2">
    <source>
        <dbReference type="EMBL" id="MBF4632649.1"/>
    </source>
</evidence>
<keyword evidence="3" id="KW-1185">Reference proteome</keyword>
<evidence type="ECO:0000313" key="3">
    <source>
        <dbReference type="Proteomes" id="UP000634579"/>
    </source>
</evidence>
<dbReference type="EMBL" id="JADKRP010000006">
    <property type="protein sequence ID" value="MBF4632649.1"/>
    <property type="molecule type" value="Genomic_DNA"/>
</dbReference>
<dbReference type="RefSeq" id="WP_194676219.1">
    <property type="nucleotide sequence ID" value="NZ_CP040787.1"/>
</dbReference>
<reference evidence="2 3" key="1">
    <citation type="submission" date="2020-10" db="EMBL/GenBank/DDBJ databases">
        <title>Draft genome sequences of plant-associated actinobacteria.</title>
        <authorList>
            <person name="Tarlachkov S.V."/>
            <person name="Starodumova I.P."/>
            <person name="Dorofeeva L.V."/>
            <person name="Prisyazhnaya N.V."/>
            <person name="Roubtsova T.V."/>
            <person name="Chizhov V.N."/>
            <person name="Nadler S.A."/>
            <person name="Subbotin S.A."/>
            <person name="Evtushenko L.I."/>
        </authorList>
    </citation>
    <scope>NUCLEOTIDE SEQUENCE [LARGE SCALE GENOMIC DNA]</scope>
    <source>
        <strain evidence="2 3">VKM Ac-2886</strain>
    </source>
</reference>
<protein>
    <submittedName>
        <fullName evidence="2">Uncharacterized protein</fullName>
    </submittedName>
</protein>
<sequence>MRLDTGDRQVPLLRPWDETGEARTLSALDHEEDAALSNSNRSTSGTDLRV</sequence>
<proteinExistence type="predicted"/>
<evidence type="ECO:0000256" key="1">
    <source>
        <dbReference type="SAM" id="MobiDB-lite"/>
    </source>
</evidence>
<gene>
    <name evidence="2" type="ORF">ITJ42_15625</name>
</gene>
<comment type="caution">
    <text evidence="2">The sequence shown here is derived from an EMBL/GenBank/DDBJ whole genome shotgun (WGS) entry which is preliminary data.</text>
</comment>